<feature type="domain" description="HTH cro/C1-type" evidence="1">
    <location>
        <begin position="19"/>
        <end position="91"/>
    </location>
</feature>
<dbReference type="CDD" id="cd00093">
    <property type="entry name" value="HTH_XRE"/>
    <property type="match status" value="1"/>
</dbReference>
<dbReference type="Proteomes" id="UP000037288">
    <property type="component" value="Unassembled WGS sequence"/>
</dbReference>
<proteinExistence type="predicted"/>
<comment type="caution">
    <text evidence="2">The sequence shown here is derived from an EMBL/GenBank/DDBJ whole genome shotgun (WGS) entry which is preliminary data.</text>
</comment>
<dbReference type="SUPFAM" id="SSF47413">
    <property type="entry name" value="lambda repressor-like DNA-binding domains"/>
    <property type="match status" value="1"/>
</dbReference>
<accession>A0A0K9XCB5</accession>
<dbReference type="STRING" id="1678637.AC230_19980"/>
<dbReference type="InterPro" id="IPR001387">
    <property type="entry name" value="Cro/C1-type_HTH"/>
</dbReference>
<keyword evidence="3" id="KW-1185">Reference proteome</keyword>
<dbReference type="Pfam" id="PF13560">
    <property type="entry name" value="HTH_31"/>
    <property type="match status" value="1"/>
</dbReference>
<evidence type="ECO:0000259" key="1">
    <source>
        <dbReference type="SMART" id="SM00530"/>
    </source>
</evidence>
<evidence type="ECO:0000313" key="2">
    <source>
        <dbReference type="EMBL" id="KNB50746.1"/>
    </source>
</evidence>
<dbReference type="Gene3D" id="3.30.450.180">
    <property type="match status" value="1"/>
</dbReference>
<dbReference type="InterPro" id="IPR010982">
    <property type="entry name" value="Lambda_DNA-bd_dom_sf"/>
</dbReference>
<dbReference type="RefSeq" id="WP_049717649.1">
    <property type="nucleotide sequence ID" value="NZ_LFXA01000013.1"/>
</dbReference>
<dbReference type="AlphaFoldDB" id="A0A0K9XCB5"/>
<dbReference type="PANTHER" id="PTHR35010">
    <property type="entry name" value="BLL4672 PROTEIN-RELATED"/>
    <property type="match status" value="1"/>
</dbReference>
<dbReference type="OrthoDB" id="3542608at2"/>
<dbReference type="Gene3D" id="1.10.260.40">
    <property type="entry name" value="lambda repressor-like DNA-binding domains"/>
    <property type="match status" value="1"/>
</dbReference>
<dbReference type="InterPro" id="IPR041413">
    <property type="entry name" value="MLTR_LBD"/>
</dbReference>
<dbReference type="PATRIC" id="fig|1678637.3.peg.4278"/>
<dbReference type="EMBL" id="LFXA01000013">
    <property type="protein sequence ID" value="KNB50746.1"/>
    <property type="molecule type" value="Genomic_DNA"/>
</dbReference>
<evidence type="ECO:0000313" key="3">
    <source>
        <dbReference type="Proteomes" id="UP000037288"/>
    </source>
</evidence>
<gene>
    <name evidence="2" type="ORF">AC230_19980</name>
</gene>
<dbReference type="Pfam" id="PF17765">
    <property type="entry name" value="MLTR_LBD"/>
    <property type="match status" value="1"/>
</dbReference>
<name>A0A0K9XCB5_9ACTN</name>
<dbReference type="SMART" id="SM00530">
    <property type="entry name" value="HTH_XRE"/>
    <property type="match status" value="1"/>
</dbReference>
<reference evidence="3" key="1">
    <citation type="submission" date="2015-07" db="EMBL/GenBank/DDBJ databases">
        <title>Draft genome sequence of Streptomyces sp. CMAA 1322, a bacterium isolated from Caatinga biome, from dry forest semiarid of Brazil.</title>
        <authorList>
            <person name="Santos S.N."/>
            <person name="Gacesa R."/>
            <person name="Taketani R.G."/>
            <person name="Long P.F."/>
            <person name="Melo I.S."/>
        </authorList>
    </citation>
    <scope>NUCLEOTIDE SEQUENCE [LARGE SCALE GENOMIC DNA]</scope>
    <source>
        <strain evidence="3">CMAA 1322</strain>
    </source>
</reference>
<dbReference type="PANTHER" id="PTHR35010:SF3">
    <property type="entry name" value="BLL4873 PROTEIN"/>
    <property type="match status" value="1"/>
</dbReference>
<sequence length="280" mass="31400">MTTTTGARREQRRVELRDFLRSRRARLTPQEVGLPAGERRRTPGLRREEVASLAGIGLTWYTWLEQGRRISVTTAVLDAVGRALRLDATDRAHLYRLAGHVPGEPSAQRQDVPAELLRLVEEWLPNPAYVLDRHWRFLCGNRAVHAVFGEVGRGESCLDGFLREEGETFHGLSGWDGMAASLVAEFRADAARHPDDPGFARTVTHLSRRSAEFARLWARQEVRDTALGTKSVTHPSAGPLHFERTAFRVADHPDLRITLLLPRPGTDTRERLGDVVATAR</sequence>
<dbReference type="GO" id="GO:0003677">
    <property type="term" value="F:DNA binding"/>
    <property type="evidence" value="ECO:0007669"/>
    <property type="project" value="InterPro"/>
</dbReference>
<protein>
    <recommendedName>
        <fullName evidence="1">HTH cro/C1-type domain-containing protein</fullName>
    </recommendedName>
</protein>
<organism evidence="2 3">
    <name type="scientific">Streptomyces caatingaensis</name>
    <dbReference type="NCBI Taxonomy" id="1678637"/>
    <lineage>
        <taxon>Bacteria</taxon>
        <taxon>Bacillati</taxon>
        <taxon>Actinomycetota</taxon>
        <taxon>Actinomycetes</taxon>
        <taxon>Kitasatosporales</taxon>
        <taxon>Streptomycetaceae</taxon>
        <taxon>Streptomyces</taxon>
    </lineage>
</organism>